<evidence type="ECO:0000313" key="6">
    <source>
        <dbReference type="Proteomes" id="UP001313282"/>
    </source>
</evidence>
<evidence type="ECO:0000259" key="3">
    <source>
        <dbReference type="Pfam" id="PF15456"/>
    </source>
</evidence>
<evidence type="ECO:0000256" key="1">
    <source>
        <dbReference type="SAM" id="Coils"/>
    </source>
</evidence>
<organism evidence="5 6">
    <name type="scientific">Orbilia javanica</name>
    <dbReference type="NCBI Taxonomy" id="47235"/>
    <lineage>
        <taxon>Eukaryota</taxon>
        <taxon>Fungi</taxon>
        <taxon>Dikarya</taxon>
        <taxon>Ascomycota</taxon>
        <taxon>Pezizomycotina</taxon>
        <taxon>Orbiliomycetes</taxon>
        <taxon>Orbiliales</taxon>
        <taxon>Orbiliaceae</taxon>
        <taxon>Orbilia</taxon>
    </lineage>
</organism>
<sequence>MAELKGSTQTLDFDDEIALHLLVETAIFDSSGYELLTHEELDRLKREQTTLIGRIEALRRKLLLETKVRDAAQSLSRLRSPKQNESPLTSPVSASGSSFSRPGHDSMTQASAELSASIAKCHEIDTDIRKLEADLWVLERRLLCHTSRVLATTYYHTEKSRHYSAGNIETKTVRSSIPNKFAKYQSVKTLEDFDDRSLYKPANDDGGTLPSHPEFHPSDPTAYPEISAAQSYNSVDSDRRPSPANVDTTNLPSPLHHRDQFLGGQRLAALNGVVKTMLVQIETLTPGQYNVSQSTVLEENKDQDSNQINGVPNSMFDEVVALERGLGQVQEFVFRQSNDPAANKSDDSTILPVWGVLLDWEKRIREVEQEQGDNKAVEIKTGVAREVDQSDDTGFKVLENGSRSIGELVERVKSFTNISLRWAAERRELQRQLLQKSQENQMEIQKHENTKTDHEQQIHGLTNSLSNALSELSQVSSKQDANALLKQESAKLREELDAREQHYTNQIAELQLVLSSQKSDFEKRINDAQTISREREHDLEEELQILREEIGTKNRALEDSLAVAGTGDQKARELKDKIDYLHVQLEESHAAKTDRENQSILDRQNLDSLTETLRAREARVETLERNLAEITSSKGELEKMYNEQTKHIEVLDERASDLQHRLQGKDAQVAEQMSSAEELKSRLIESQAAKKNLESNVSTLENEVQQLLTELATLATNSQQQIEDAKQQAAAKIQVEQGRSQPAMDTGLIVELENLSKQNEELRKANFALQGKLSEPTVQQRSLSTVESQGLHERCEKLQKELDEMLVDYESLVKDSVDFEADKSRLESQIDVLQDKVETLERSLADERMGNGRPGKPAAVSANSLVTPLPSSGENMTMSVLRAEFKKMMRDMRTEHSRALRGEQEARRRLENELRHVRRDQSNGASSKPVP</sequence>
<dbReference type="PANTHER" id="PTHR46349">
    <property type="entry name" value="CINGULIN-LIKE PROTEIN 1-RELATED"/>
    <property type="match status" value="1"/>
</dbReference>
<dbReference type="GO" id="GO:0150105">
    <property type="term" value="P:protein localization to cell-cell junction"/>
    <property type="evidence" value="ECO:0007669"/>
    <property type="project" value="TreeGrafter"/>
</dbReference>
<dbReference type="Proteomes" id="UP001313282">
    <property type="component" value="Unassembled WGS sequence"/>
</dbReference>
<feature type="coiled-coil region" evidence="1">
    <location>
        <begin position="606"/>
        <end position="640"/>
    </location>
</feature>
<evidence type="ECO:0000313" key="5">
    <source>
        <dbReference type="EMBL" id="KAK6342585.1"/>
    </source>
</evidence>
<evidence type="ECO:0000259" key="4">
    <source>
        <dbReference type="Pfam" id="PF25078"/>
    </source>
</evidence>
<feature type="compositionally biased region" description="Polar residues" evidence="2">
    <location>
        <begin position="922"/>
        <end position="931"/>
    </location>
</feature>
<dbReference type="EMBL" id="JAVHNR010000005">
    <property type="protein sequence ID" value="KAK6342585.1"/>
    <property type="molecule type" value="Genomic_DNA"/>
</dbReference>
<evidence type="ECO:0000256" key="2">
    <source>
        <dbReference type="SAM" id="MobiDB-lite"/>
    </source>
</evidence>
<dbReference type="AlphaFoldDB" id="A0AAN8N0B4"/>
<feature type="region of interest" description="Disordered" evidence="2">
    <location>
        <begin position="892"/>
        <end position="931"/>
    </location>
</feature>
<feature type="region of interest" description="Disordered" evidence="2">
    <location>
        <begin position="198"/>
        <end position="258"/>
    </location>
</feature>
<protein>
    <recommendedName>
        <fullName evidence="7">Up-regulated during septation protein 1 domain-containing protein</fullName>
    </recommendedName>
</protein>
<feature type="domain" description="Up-regulated during septation protein 1" evidence="3">
    <location>
        <begin position="20"/>
        <end position="152"/>
    </location>
</feature>
<feature type="coiled-coil region" evidence="1">
    <location>
        <begin position="676"/>
        <end position="728"/>
    </location>
</feature>
<dbReference type="InterPro" id="IPR056703">
    <property type="entry name" value="DUF7801"/>
</dbReference>
<feature type="region of interest" description="Disordered" evidence="2">
    <location>
        <begin position="847"/>
        <end position="873"/>
    </location>
</feature>
<keyword evidence="6" id="KW-1185">Reference proteome</keyword>
<dbReference type="InterPro" id="IPR029191">
    <property type="entry name" value="Uds1"/>
</dbReference>
<feature type="coiled-coil region" evidence="1">
    <location>
        <begin position="426"/>
        <end position="556"/>
    </location>
</feature>
<reference evidence="5 6" key="1">
    <citation type="submission" date="2019-10" db="EMBL/GenBank/DDBJ databases">
        <authorList>
            <person name="Palmer J.M."/>
        </authorList>
    </citation>
    <scope>NUCLEOTIDE SEQUENCE [LARGE SCALE GENOMIC DNA]</scope>
    <source>
        <strain evidence="5 6">TWF718</strain>
    </source>
</reference>
<comment type="caution">
    <text evidence="5">The sequence shown here is derived from an EMBL/GenBank/DDBJ whole genome shotgun (WGS) entry which is preliminary data.</text>
</comment>
<dbReference type="Pfam" id="PF25078">
    <property type="entry name" value="DUF7801"/>
    <property type="match status" value="1"/>
</dbReference>
<keyword evidence="1" id="KW-0175">Coiled coil</keyword>
<feature type="region of interest" description="Disordered" evidence="2">
    <location>
        <begin position="74"/>
        <end position="111"/>
    </location>
</feature>
<evidence type="ECO:0008006" key="7">
    <source>
        <dbReference type="Google" id="ProtNLM"/>
    </source>
</evidence>
<feature type="domain" description="DUF7801" evidence="4">
    <location>
        <begin position="754"/>
        <end position="849"/>
    </location>
</feature>
<name>A0AAN8N0B4_9PEZI</name>
<proteinExistence type="predicted"/>
<dbReference type="PANTHER" id="PTHR46349:SF2">
    <property type="entry name" value="CINGULIN-LIKE PROTEIN 1"/>
    <property type="match status" value="1"/>
</dbReference>
<accession>A0AAN8N0B4</accession>
<dbReference type="Pfam" id="PF15456">
    <property type="entry name" value="Uds1"/>
    <property type="match status" value="1"/>
</dbReference>
<feature type="compositionally biased region" description="Polar residues" evidence="2">
    <location>
        <begin position="861"/>
        <end position="873"/>
    </location>
</feature>
<feature type="coiled-coil region" evidence="1">
    <location>
        <begin position="752"/>
        <end position="843"/>
    </location>
</feature>
<feature type="compositionally biased region" description="Basic and acidic residues" evidence="2">
    <location>
        <begin position="892"/>
        <end position="921"/>
    </location>
</feature>
<gene>
    <name evidence="5" type="ORF">TWF718_007984</name>
</gene>